<proteinExistence type="predicted"/>
<dbReference type="Proteomes" id="UP000000310">
    <property type="component" value="Chromosome"/>
</dbReference>
<dbReference type="PROSITE" id="PS51257">
    <property type="entry name" value="PROKAR_LIPOPROTEIN"/>
    <property type="match status" value="1"/>
</dbReference>
<dbReference type="HOGENOM" id="CLU_464478_0_0_10"/>
<sequence>MKIKVITGLKYIVLTVLCMSVLSCKRIFDFEPQNALSAGQAYRNVYDADAAVLGIYGKFLSLAERYVVLNELRGDLMDVTTNANMYLRQINTHTETPDNPYVNPLPFYEVIMNCNNVLHNLQIMRQENRLTVDEYQQRYSDIGAIRCWLYLQLGIHWGEVPYVTEPIENVDDLKDQSKFARIPFDQLLDKLVAFGESLPYKDQYPAGSSLQTTYDSYNMNKIYIFKKTILGDINLWKGNWAKAAGYYNNVMNAADVLFPSRDNDQFFETYRIGYSTSINGSKWSTIFQEPFNERYSNYENIWVMPFDKNFAPKNPFIDMFSVSGSYLFKPSFKAIQNWENEESNTNTRVGDTFRKDGSYRETIGGKNEIVKYLGKYSSGSPFETTGKWILYRAGILHLRMAEAANRDNRSSLAYGLVNNGIRPAFDDPTDLRAASSKRSRNVTYIQQSAEVGSPYYLDAREGDNPVWRGPLTRNVGIRARVSLNNIVIDSAKYFDLNTPVVITKTNDVITNIKYKPITNQAGLTLFTENMIIKEAGEECAFEGYRWGDLLRIALRRNDTNYLASRVAAKFPVGSAEYNQVMSRLSDRANWYLPFKW</sequence>
<dbReference type="RefSeq" id="WP_013634717.1">
    <property type="nucleotide sequence ID" value="NC_015177.1"/>
</dbReference>
<dbReference type="OrthoDB" id="1035036at2"/>
<dbReference type="KEGG" id="psn:Pedsa_3707"/>
<dbReference type="STRING" id="762903.Pedsa_3707"/>
<reference evidence="2" key="2">
    <citation type="submission" date="2011-02" db="EMBL/GenBank/DDBJ databases">
        <title>The complete genome of Pedobacter saltans DSM 12145.</title>
        <authorList>
            <consortium name="US DOE Joint Genome Institute (JGI-PGF)"/>
            <person name="Lucas S."/>
            <person name="Copeland A."/>
            <person name="Lapidus A."/>
            <person name="Bruce D."/>
            <person name="Goodwin L."/>
            <person name="Pitluck S."/>
            <person name="Kyrpides N."/>
            <person name="Mavromatis K."/>
            <person name="Pagani I."/>
            <person name="Ivanova N."/>
            <person name="Ovchinnikova G."/>
            <person name="Lu M."/>
            <person name="Detter J.C."/>
            <person name="Han C."/>
            <person name="Land M."/>
            <person name="Hauser L."/>
            <person name="Markowitz V."/>
            <person name="Cheng J.-F."/>
            <person name="Hugenholtz P."/>
            <person name="Woyke T."/>
            <person name="Wu D."/>
            <person name="Tindall B."/>
            <person name="Pomrenke H.G."/>
            <person name="Brambilla E."/>
            <person name="Klenk H.-P."/>
            <person name="Eisen J.A."/>
        </authorList>
    </citation>
    <scope>NUCLEOTIDE SEQUENCE [LARGE SCALE GENOMIC DNA]</scope>
    <source>
        <strain evidence="2">ATCC 51119 / DSM 12145 / JCM 21818 / LMG 10337 / NBRC 100064 / NCIMB 13643</strain>
    </source>
</reference>
<dbReference type="InterPro" id="IPR011990">
    <property type="entry name" value="TPR-like_helical_dom_sf"/>
</dbReference>
<protein>
    <submittedName>
        <fullName evidence="1">Uncharacterized protein</fullName>
    </submittedName>
</protein>
<name>F0S5R2_PSESL</name>
<dbReference type="Gene3D" id="1.25.40.390">
    <property type="match status" value="1"/>
</dbReference>
<accession>F0S5R2</accession>
<dbReference type="AlphaFoldDB" id="F0S5R2"/>
<dbReference type="eggNOG" id="ENOG502Z9J2">
    <property type="taxonomic scope" value="Bacteria"/>
</dbReference>
<dbReference type="EMBL" id="CP002545">
    <property type="protein sequence ID" value="ADY54236.1"/>
    <property type="molecule type" value="Genomic_DNA"/>
</dbReference>
<evidence type="ECO:0000313" key="2">
    <source>
        <dbReference type="Proteomes" id="UP000000310"/>
    </source>
</evidence>
<reference evidence="1 2" key="1">
    <citation type="journal article" date="2011" name="Stand. Genomic Sci.">
        <title>Complete genome sequence of the gliding, heparinolytic Pedobacter saltans type strain (113).</title>
        <authorList>
            <person name="Liolios K."/>
            <person name="Sikorski J."/>
            <person name="Lu M."/>
            <person name="Nolan M."/>
            <person name="Lapidus A."/>
            <person name="Lucas S."/>
            <person name="Hammon N."/>
            <person name="Deshpande S."/>
            <person name="Cheng J.F."/>
            <person name="Tapia R."/>
            <person name="Han C."/>
            <person name="Goodwin L."/>
            <person name="Pitluck S."/>
            <person name="Huntemann M."/>
            <person name="Ivanova N."/>
            <person name="Pagani I."/>
            <person name="Mavromatis K."/>
            <person name="Ovchinikova G."/>
            <person name="Pati A."/>
            <person name="Chen A."/>
            <person name="Palaniappan K."/>
            <person name="Land M."/>
            <person name="Hauser L."/>
            <person name="Brambilla E.M."/>
            <person name="Kotsyurbenko O."/>
            <person name="Rohde M."/>
            <person name="Tindall B.J."/>
            <person name="Abt B."/>
            <person name="Goker M."/>
            <person name="Detter J.C."/>
            <person name="Woyke T."/>
            <person name="Bristow J."/>
            <person name="Eisen J.A."/>
            <person name="Markowitz V."/>
            <person name="Hugenholtz P."/>
            <person name="Klenk H.P."/>
            <person name="Kyrpides N.C."/>
        </authorList>
    </citation>
    <scope>NUCLEOTIDE SEQUENCE [LARGE SCALE GENOMIC DNA]</scope>
    <source>
        <strain evidence="2">ATCC 51119 / DSM 12145 / JCM 21818 / LMG 10337 / NBRC 100064 / NCIMB 13643</strain>
    </source>
</reference>
<keyword evidence="2" id="KW-1185">Reference proteome</keyword>
<dbReference type="SUPFAM" id="SSF48452">
    <property type="entry name" value="TPR-like"/>
    <property type="match status" value="1"/>
</dbReference>
<gene>
    <name evidence="1" type="ordered locus">Pedsa_3707</name>
</gene>
<evidence type="ECO:0000313" key="1">
    <source>
        <dbReference type="EMBL" id="ADY54236.1"/>
    </source>
</evidence>
<organism evidence="1 2">
    <name type="scientific">Pseudopedobacter saltans (strain ATCC 51119 / DSM 12145 / JCM 21818 / CCUG 39354 / LMG 10337 / NBRC 100064 / NCIMB 13643)</name>
    <name type="common">Pedobacter saltans</name>
    <dbReference type="NCBI Taxonomy" id="762903"/>
    <lineage>
        <taxon>Bacteria</taxon>
        <taxon>Pseudomonadati</taxon>
        <taxon>Bacteroidota</taxon>
        <taxon>Sphingobacteriia</taxon>
        <taxon>Sphingobacteriales</taxon>
        <taxon>Sphingobacteriaceae</taxon>
        <taxon>Pseudopedobacter</taxon>
    </lineage>
</organism>